<dbReference type="Gene3D" id="1.10.238.10">
    <property type="entry name" value="EF-hand"/>
    <property type="match status" value="1"/>
</dbReference>
<dbReference type="AlphaFoldDB" id="G0U6Y2"/>
<dbReference type="InterPro" id="IPR011992">
    <property type="entry name" value="EF-hand-dom_pair"/>
</dbReference>
<gene>
    <name evidence="2" type="ORF">TVY486_1006860</name>
</gene>
<dbReference type="VEuPathDB" id="TriTrypDB:TvY486_1006860"/>
<proteinExistence type="predicted"/>
<dbReference type="OMA" id="YDFTWEY"/>
<dbReference type="PROSITE" id="PS50222">
    <property type="entry name" value="EF_HAND_2"/>
    <property type="match status" value="1"/>
</dbReference>
<dbReference type="SUPFAM" id="SSF47473">
    <property type="entry name" value="EF-hand"/>
    <property type="match status" value="1"/>
</dbReference>
<dbReference type="InterPro" id="IPR002048">
    <property type="entry name" value="EF_hand_dom"/>
</dbReference>
<evidence type="ECO:0000313" key="2">
    <source>
        <dbReference type="EMBL" id="CCC51639.1"/>
    </source>
</evidence>
<dbReference type="GO" id="GO:0005509">
    <property type="term" value="F:calcium ion binding"/>
    <property type="evidence" value="ECO:0007669"/>
    <property type="project" value="InterPro"/>
</dbReference>
<feature type="domain" description="EF-hand" evidence="1">
    <location>
        <begin position="5"/>
        <end position="40"/>
    </location>
</feature>
<sequence>MLTAEQSSLIERAFRTMDREGNGMLSLEHICHVFDASKHPRVREGLIAPSATLDMLRSQFGTTAKAEGGITFDVFVRFHERMAEEYAKLRISNVEALLTETIEGIWRLGQLLEPSLIRPIFPVEQRPKGVYATAQMSLVWPDEKMGKESYILHVIPGVVRPIFSRGDLPLELRGFFAYPAELSGMKLVREPTQIATQRWLDFVWEYEDGKMAAVEGIISARVNPDTLPEYLRNLIVEPKITKELPSVYCVKTAVGPNPMYKRTSDEYGYGAPEEIKRVSAWKDLTFSGEAYGLIYHGRIGKFTKKHYCKRDLETAGTMNI</sequence>
<reference evidence="2" key="1">
    <citation type="journal article" date="2012" name="Proc. Natl. Acad. Sci. U.S.A.">
        <title>Antigenic diversity is generated by distinct evolutionary mechanisms in African trypanosome species.</title>
        <authorList>
            <person name="Jackson A.P."/>
            <person name="Berry A."/>
            <person name="Aslett M."/>
            <person name="Allison H.C."/>
            <person name="Burton P."/>
            <person name="Vavrova-Anderson J."/>
            <person name="Brown R."/>
            <person name="Browne H."/>
            <person name="Corton N."/>
            <person name="Hauser H."/>
            <person name="Gamble J."/>
            <person name="Gilderthorp R."/>
            <person name="Marcello L."/>
            <person name="McQuillan J."/>
            <person name="Otto T.D."/>
            <person name="Quail M.A."/>
            <person name="Sanders M.J."/>
            <person name="van Tonder A."/>
            <person name="Ginger M.L."/>
            <person name="Field M.C."/>
            <person name="Barry J.D."/>
            <person name="Hertz-Fowler C."/>
            <person name="Berriman M."/>
        </authorList>
    </citation>
    <scope>NUCLEOTIDE SEQUENCE</scope>
    <source>
        <strain evidence="2">Y486</strain>
    </source>
</reference>
<organism evidence="2">
    <name type="scientific">Trypanosoma vivax (strain Y486)</name>
    <dbReference type="NCBI Taxonomy" id="1055687"/>
    <lineage>
        <taxon>Eukaryota</taxon>
        <taxon>Discoba</taxon>
        <taxon>Euglenozoa</taxon>
        <taxon>Kinetoplastea</taxon>
        <taxon>Metakinetoplastina</taxon>
        <taxon>Trypanosomatida</taxon>
        <taxon>Trypanosomatidae</taxon>
        <taxon>Trypanosoma</taxon>
        <taxon>Duttonella</taxon>
    </lineage>
</organism>
<evidence type="ECO:0000259" key="1">
    <source>
        <dbReference type="PROSITE" id="PS50222"/>
    </source>
</evidence>
<protein>
    <recommendedName>
        <fullName evidence="1">EF-hand domain-containing protein</fullName>
    </recommendedName>
</protein>
<accession>G0U6Y2</accession>
<name>G0U6Y2_TRYVY</name>
<dbReference type="EMBL" id="HE573026">
    <property type="protein sequence ID" value="CCC51639.1"/>
    <property type="molecule type" value="Genomic_DNA"/>
</dbReference>